<dbReference type="PANTHER" id="PTHR43053">
    <property type="entry name" value="GLYCOSIDASE FAMILY 31"/>
    <property type="match status" value="1"/>
</dbReference>
<dbReference type="CDD" id="cd14791">
    <property type="entry name" value="GH36"/>
    <property type="match status" value="1"/>
</dbReference>
<dbReference type="InterPro" id="IPR038417">
    <property type="entry name" value="Alpga-gal_N_sf"/>
</dbReference>
<keyword evidence="8" id="KW-1185">Reference proteome</keyword>
<dbReference type="Pfam" id="PF16875">
    <property type="entry name" value="Glyco_hydro_36N"/>
    <property type="match status" value="1"/>
</dbReference>
<dbReference type="GO" id="GO:0004557">
    <property type="term" value="F:alpha-galactosidase activity"/>
    <property type="evidence" value="ECO:0007669"/>
    <property type="project" value="UniProtKB-EC"/>
</dbReference>
<sequence length="726" mass="77780">MIQHLRAAGSSLVLDVPVQGGGGLPAVLHWGRDLGPLDDDALAGLAAALVPAVPPSAIDTPLRLTILPTREQGWTGRPGFEGFWSGSGSGSGSGEPAAALVLVGAEPVGDRGVRLRLGDAAGGLAVTTDAELTEHGVLRVRSTLENRSDDTFVLGSLDATLPVPDRAREVLDFTGLWAHERRPQRMPLGHGAWTRETRHGRPGHDDPFLVVAGTPGFGFRTGEVWATHVAWSGDRRQWAERHALGRTLLGGGELLAPGEVRLAPGERYSAPWLVAAWSDSGLDGLSDRFHPWIRSWSTIRRARPVVLNTWEAVYFDHDHATLDRLVDAAADVGVERFVLDDGWFTGRTDATRALGDWAVDPVAWPDGLHPLVERVHARGMELGLWVEPEMVSPDSDLARAHPDWIVGGENLPTWRDQRTLDLGHPGAYAHVREALAALLDEYPITSLKWDHNRDLLHGSAHRQTTALYRLIDELRARFPAVEIESCASGGARIDLGILERVDRVWTSDTNDPLERQSIQRWTGVLVPPEYLGGHLGAPRAHTTGRVSTTGFRCATAMFGSAGIEWDLTRASADELDEVRSWVAEHVARRGLLHSGRVVRADSADPGALVHGVVAPDGGKALFAVVALTAAEAALPAPVRLVGLDPERVYRVRTVGAAPLLVQAAPPPWLACGEVTLPGRVLVETGLAALLLAPENAVLLAVDAVDAVGALDPLGPVAAPDDVTFSA</sequence>
<organism evidence="7 8">
    <name type="scientific">Cellulomonas chengniuliangii</name>
    <dbReference type="NCBI Taxonomy" id="2968084"/>
    <lineage>
        <taxon>Bacteria</taxon>
        <taxon>Bacillati</taxon>
        <taxon>Actinomycetota</taxon>
        <taxon>Actinomycetes</taxon>
        <taxon>Micrococcales</taxon>
        <taxon>Cellulomonadaceae</taxon>
        <taxon>Cellulomonas</taxon>
    </lineage>
</organism>
<gene>
    <name evidence="7" type="ORF">NP064_11345</name>
</gene>
<reference evidence="7 8" key="1">
    <citation type="submission" date="2022-07" db="EMBL/GenBank/DDBJ databases">
        <title>Novel species in genus cellulomonas.</title>
        <authorList>
            <person name="Ye L."/>
        </authorList>
    </citation>
    <scope>NUCLEOTIDE SEQUENCE [LARGE SCALE GENOMIC DNA]</scope>
    <source>
        <strain evidence="8">zg-Y338</strain>
    </source>
</reference>
<dbReference type="InterPro" id="IPR017853">
    <property type="entry name" value="GH"/>
</dbReference>
<evidence type="ECO:0000256" key="1">
    <source>
        <dbReference type="ARBA" id="ARBA00001255"/>
    </source>
</evidence>
<dbReference type="Pfam" id="PF16874">
    <property type="entry name" value="Glyco_hydro_36C"/>
    <property type="match status" value="1"/>
</dbReference>
<dbReference type="EMBL" id="CP101988">
    <property type="protein sequence ID" value="UUI74395.1"/>
    <property type="molecule type" value="Genomic_DNA"/>
</dbReference>
<dbReference type="SUPFAM" id="SSF51445">
    <property type="entry name" value="(Trans)glycosidases"/>
    <property type="match status" value="1"/>
</dbReference>
<dbReference type="EC" id="3.2.1.22" evidence="2"/>
<name>A0ABY5KZ20_9CELL</name>
<evidence type="ECO:0000256" key="4">
    <source>
        <dbReference type="ARBA" id="ARBA00023295"/>
    </source>
</evidence>
<evidence type="ECO:0000259" key="5">
    <source>
        <dbReference type="Pfam" id="PF16874"/>
    </source>
</evidence>
<dbReference type="Gene3D" id="2.70.98.60">
    <property type="entry name" value="alpha-galactosidase from lactobacil brevis"/>
    <property type="match status" value="1"/>
</dbReference>
<dbReference type="InterPro" id="IPR050985">
    <property type="entry name" value="Alpha-glycosidase_related"/>
</dbReference>
<dbReference type="PRINTS" id="PR00743">
    <property type="entry name" value="GLHYDRLASE36"/>
</dbReference>
<dbReference type="InterPro" id="IPR031705">
    <property type="entry name" value="Glyco_hydro_36_C"/>
</dbReference>
<dbReference type="InterPro" id="IPR002252">
    <property type="entry name" value="Glyco_hydro_36"/>
</dbReference>
<dbReference type="InterPro" id="IPR031704">
    <property type="entry name" value="Glyco_hydro_36_N"/>
</dbReference>
<accession>A0ABY5KZ20</accession>
<protein>
    <recommendedName>
        <fullName evidence="2">alpha-galactosidase</fullName>
        <ecNumber evidence="2">3.2.1.22</ecNumber>
    </recommendedName>
</protein>
<dbReference type="Proteomes" id="UP001316189">
    <property type="component" value="Chromosome"/>
</dbReference>
<dbReference type="InterPro" id="IPR013785">
    <property type="entry name" value="Aldolase_TIM"/>
</dbReference>
<feature type="domain" description="Glycosyl hydrolase family 36 N-terminal" evidence="6">
    <location>
        <begin position="23"/>
        <end position="263"/>
    </location>
</feature>
<dbReference type="Gene3D" id="3.20.20.70">
    <property type="entry name" value="Aldolase class I"/>
    <property type="match status" value="1"/>
</dbReference>
<comment type="catalytic activity">
    <reaction evidence="1">
        <text>Hydrolysis of terminal, non-reducing alpha-D-galactose residues in alpha-D-galactosides, including galactose oligosaccharides, galactomannans and galactolipids.</text>
        <dbReference type="EC" id="3.2.1.22"/>
    </reaction>
</comment>
<evidence type="ECO:0000256" key="3">
    <source>
        <dbReference type="ARBA" id="ARBA00022801"/>
    </source>
</evidence>
<evidence type="ECO:0000259" key="6">
    <source>
        <dbReference type="Pfam" id="PF16875"/>
    </source>
</evidence>
<dbReference type="RefSeq" id="WP_227569546.1">
    <property type="nucleotide sequence ID" value="NZ_CP101988.1"/>
</dbReference>
<keyword evidence="4 7" id="KW-0326">Glycosidase</keyword>
<evidence type="ECO:0000313" key="7">
    <source>
        <dbReference type="EMBL" id="UUI74395.1"/>
    </source>
</evidence>
<feature type="domain" description="Glycosyl hydrolase family 36 C-terminal" evidence="5">
    <location>
        <begin position="612"/>
        <end position="687"/>
    </location>
</feature>
<keyword evidence="3 7" id="KW-0378">Hydrolase</keyword>
<dbReference type="PANTHER" id="PTHR43053:SF3">
    <property type="entry name" value="ALPHA-GALACTOSIDASE C-RELATED"/>
    <property type="match status" value="1"/>
</dbReference>
<proteinExistence type="predicted"/>
<evidence type="ECO:0000256" key="2">
    <source>
        <dbReference type="ARBA" id="ARBA00012755"/>
    </source>
</evidence>
<dbReference type="Pfam" id="PF02065">
    <property type="entry name" value="Melibiase"/>
    <property type="match status" value="1"/>
</dbReference>
<evidence type="ECO:0000313" key="8">
    <source>
        <dbReference type="Proteomes" id="UP001316189"/>
    </source>
</evidence>